<keyword evidence="3 9" id="KW-0479">Metal-binding</keyword>
<evidence type="ECO:0000313" key="12">
    <source>
        <dbReference type="EMBL" id="UZW75056.1"/>
    </source>
</evidence>
<dbReference type="InterPro" id="IPR034005">
    <property type="entry name" value="M3A_DCP"/>
</dbReference>
<dbReference type="FunFam" id="3.40.390.10:FF:000009">
    <property type="entry name" value="Oligopeptidase A"/>
    <property type="match status" value="1"/>
</dbReference>
<feature type="domain" description="Oligopeptidase A N-terminal" evidence="11">
    <location>
        <begin position="26"/>
        <end position="148"/>
    </location>
</feature>
<keyword evidence="2 9" id="KW-0645">Protease</keyword>
<dbReference type="InterPro" id="IPR045666">
    <property type="entry name" value="OpdA_N"/>
</dbReference>
<evidence type="ECO:0000313" key="13">
    <source>
        <dbReference type="Proteomes" id="UP001164472"/>
    </source>
</evidence>
<dbReference type="Proteomes" id="UP001164472">
    <property type="component" value="Chromosome"/>
</dbReference>
<dbReference type="GO" id="GO:0006508">
    <property type="term" value="P:proteolysis"/>
    <property type="evidence" value="ECO:0007669"/>
    <property type="project" value="UniProtKB-KW"/>
</dbReference>
<dbReference type="KEGG" id="asem:NNL22_00175"/>
<feature type="domain" description="Peptidase M3A/M3B catalytic" evidence="10">
    <location>
        <begin position="221"/>
        <end position="679"/>
    </location>
</feature>
<dbReference type="GO" id="GO:0006518">
    <property type="term" value="P:peptide metabolic process"/>
    <property type="evidence" value="ECO:0007669"/>
    <property type="project" value="TreeGrafter"/>
</dbReference>
<evidence type="ECO:0000256" key="6">
    <source>
        <dbReference type="ARBA" id="ARBA00023049"/>
    </source>
</evidence>
<evidence type="ECO:0000256" key="3">
    <source>
        <dbReference type="ARBA" id="ARBA00022723"/>
    </source>
</evidence>
<organism evidence="12 13">
    <name type="scientific">Alkalimarinus sediminis</name>
    <dbReference type="NCBI Taxonomy" id="1632866"/>
    <lineage>
        <taxon>Bacteria</taxon>
        <taxon>Pseudomonadati</taxon>
        <taxon>Pseudomonadota</taxon>
        <taxon>Gammaproteobacteria</taxon>
        <taxon>Alteromonadales</taxon>
        <taxon>Alteromonadaceae</taxon>
        <taxon>Alkalimarinus</taxon>
    </lineage>
</organism>
<protein>
    <recommendedName>
        <fullName evidence="8">oligopeptidase A</fullName>
        <ecNumber evidence="8">3.4.24.70</ecNumber>
    </recommendedName>
</protein>
<dbReference type="Pfam" id="PF19310">
    <property type="entry name" value="TOP_N"/>
    <property type="match status" value="1"/>
</dbReference>
<dbReference type="NCBIfam" id="NF008159">
    <property type="entry name" value="PRK10911.1"/>
    <property type="match status" value="1"/>
</dbReference>
<reference evidence="12" key="1">
    <citation type="submission" date="2022-07" db="EMBL/GenBank/DDBJ databases">
        <title>Alkalimarinus sp. nov., isolated from gut of a Alitta virens.</title>
        <authorList>
            <person name="Yang A.I."/>
            <person name="Shin N.-R."/>
        </authorList>
    </citation>
    <scope>NUCLEOTIDE SEQUENCE</scope>
    <source>
        <strain evidence="12">FA028</strain>
    </source>
</reference>
<dbReference type="InterPro" id="IPR045090">
    <property type="entry name" value="Pept_M3A_M3B"/>
</dbReference>
<dbReference type="SUPFAM" id="SSF55486">
    <property type="entry name" value="Metalloproteases ('zincins'), catalytic domain"/>
    <property type="match status" value="1"/>
</dbReference>
<dbReference type="InterPro" id="IPR024077">
    <property type="entry name" value="Neurolysin/TOP_dom2"/>
</dbReference>
<dbReference type="Gene3D" id="1.10.1370.10">
    <property type="entry name" value="Neurolysin, domain 3"/>
    <property type="match status" value="1"/>
</dbReference>
<evidence type="ECO:0000256" key="8">
    <source>
        <dbReference type="ARBA" id="ARBA00026100"/>
    </source>
</evidence>
<dbReference type="GO" id="GO:0005829">
    <property type="term" value="C:cytosol"/>
    <property type="evidence" value="ECO:0007669"/>
    <property type="project" value="UniProtKB-ARBA"/>
</dbReference>
<accession>A0A9E8HRB6</accession>
<dbReference type="CDD" id="cd06456">
    <property type="entry name" value="M3A_DCP"/>
    <property type="match status" value="1"/>
</dbReference>
<evidence type="ECO:0000256" key="1">
    <source>
        <dbReference type="ARBA" id="ARBA00006040"/>
    </source>
</evidence>
<dbReference type="EMBL" id="CP101527">
    <property type="protein sequence ID" value="UZW75056.1"/>
    <property type="molecule type" value="Genomic_DNA"/>
</dbReference>
<gene>
    <name evidence="12" type="primary">prlC</name>
    <name evidence="12" type="ORF">NNL22_00175</name>
</gene>
<evidence type="ECO:0000256" key="7">
    <source>
        <dbReference type="ARBA" id="ARBA00024603"/>
    </source>
</evidence>
<keyword evidence="13" id="KW-1185">Reference proteome</keyword>
<dbReference type="PANTHER" id="PTHR11804:SF84">
    <property type="entry name" value="SACCHAROLYSIN"/>
    <property type="match status" value="1"/>
</dbReference>
<evidence type="ECO:0000256" key="2">
    <source>
        <dbReference type="ARBA" id="ARBA00022670"/>
    </source>
</evidence>
<dbReference type="GO" id="GO:0046872">
    <property type="term" value="F:metal ion binding"/>
    <property type="evidence" value="ECO:0007669"/>
    <property type="project" value="UniProtKB-UniRule"/>
</dbReference>
<keyword evidence="4 9" id="KW-0378">Hydrolase</keyword>
<sequence>MTNPLLQASPLPYFDLIKTEHVEPAIDQILKDNRNKIEQLTRLKDISWDSLARPVEELDNRLNDAWSAVSHLNAVVNNEALRDVYNSCLAKLTAYSTEVGQNKALCDAYKTLADSEEFKTLDQQSQKSIENILKAFHLSGVDLDDDKKARFSELSNRLSELTSKFSENVLDATQGWYRHITDEHELAGLPESALEGARQAAKQRDLEGFVITLDFPSYFPVMTYCDNRPLRREVYEAFLTRASDQGPNAGKWDNGPLIKEIMALRYELAQILGFESYADRSLAKKMASTTSEVLDFLNELAEKTKPVAEKEVAELQAFAKEHGGEQLNGETLQSWDLAYFGEKLRQNRYAISQEELKPYFPAHKVIEGMFDCVHRLFNIDIEVSDKASLWHPDVTYYVIKRNGEEIASFYLDLYARANKRGGAWMADCRVRRRDESNEVVKPVAFLTCNFTPPVGDKPALLTHDEVTTLFHEFGHGLHHMLTKMDVYEVSGINGVAWDAVELPSQFLENWCWQPEALELISSHHETGEPLPKSLLDKMLAAKNFQAGMQMMRQLEFSLFDFRFHAEYSDSNPVDVAAILQDVRDKVAVVKPPAFTRFQNSFSHIFAGGYAAGYYSYKWAEVLAADAFSKFEENGVFDEKTGNEFLQAVLEQGGSREPMELFVEFRGREPSVEPLLRHAGII</sequence>
<dbReference type="GO" id="GO:0004222">
    <property type="term" value="F:metalloendopeptidase activity"/>
    <property type="evidence" value="ECO:0007669"/>
    <property type="project" value="UniProtKB-EC"/>
</dbReference>
<comment type="similarity">
    <text evidence="1 9">Belongs to the peptidase M3 family.</text>
</comment>
<proteinExistence type="inferred from homology"/>
<keyword evidence="6 9" id="KW-0482">Metalloprotease</keyword>
<keyword evidence="5 9" id="KW-0862">Zinc</keyword>
<dbReference type="InterPro" id="IPR024079">
    <property type="entry name" value="MetalloPept_cat_dom_sf"/>
</dbReference>
<dbReference type="AlphaFoldDB" id="A0A9E8HRB6"/>
<dbReference type="Pfam" id="PF01432">
    <property type="entry name" value="Peptidase_M3"/>
    <property type="match status" value="1"/>
</dbReference>
<evidence type="ECO:0000259" key="11">
    <source>
        <dbReference type="Pfam" id="PF19310"/>
    </source>
</evidence>
<dbReference type="PANTHER" id="PTHR11804">
    <property type="entry name" value="PROTEASE M3 THIMET OLIGOPEPTIDASE-RELATED"/>
    <property type="match status" value="1"/>
</dbReference>
<dbReference type="RefSeq" id="WP_251812282.1">
    <property type="nucleotide sequence ID" value="NZ_CP101527.1"/>
</dbReference>
<evidence type="ECO:0000256" key="5">
    <source>
        <dbReference type="ARBA" id="ARBA00022833"/>
    </source>
</evidence>
<comment type="cofactor">
    <cofactor evidence="9">
        <name>Zn(2+)</name>
        <dbReference type="ChEBI" id="CHEBI:29105"/>
    </cofactor>
    <text evidence="9">Binds 1 zinc ion.</text>
</comment>
<name>A0A9E8HRB6_9ALTE</name>
<evidence type="ECO:0000259" key="10">
    <source>
        <dbReference type="Pfam" id="PF01432"/>
    </source>
</evidence>
<dbReference type="EC" id="3.4.24.70" evidence="8"/>
<dbReference type="InterPro" id="IPR001567">
    <property type="entry name" value="Pept_M3A_M3B_dom"/>
</dbReference>
<comment type="catalytic activity">
    <reaction evidence="7">
        <text>Hydrolysis of oligopeptides, with broad specificity. Gly or Ala commonly occur as P1 or P1' residues, but more distant residues are also important, as is shown by the fact that Z-Gly-Pro-Gly-|-Gly-Pro-Ala is cleaved, but not Z-(Gly)(5).</text>
        <dbReference type="EC" id="3.4.24.70"/>
    </reaction>
</comment>
<dbReference type="Gene3D" id="3.40.390.10">
    <property type="entry name" value="Collagenase (Catalytic Domain)"/>
    <property type="match status" value="1"/>
</dbReference>
<evidence type="ECO:0000256" key="4">
    <source>
        <dbReference type="ARBA" id="ARBA00022801"/>
    </source>
</evidence>
<evidence type="ECO:0000256" key="9">
    <source>
        <dbReference type="RuleBase" id="RU003435"/>
    </source>
</evidence>